<proteinExistence type="predicted"/>
<feature type="compositionally biased region" description="Polar residues" evidence="1">
    <location>
        <begin position="75"/>
        <end position="86"/>
    </location>
</feature>
<dbReference type="EMBL" id="CAFBMK010000411">
    <property type="protein sequence ID" value="CAB4956629.1"/>
    <property type="molecule type" value="Genomic_DNA"/>
</dbReference>
<dbReference type="AlphaFoldDB" id="A0A6J7KQC6"/>
<evidence type="ECO:0000256" key="1">
    <source>
        <dbReference type="SAM" id="MobiDB-lite"/>
    </source>
</evidence>
<accession>A0A6J7KQC6</accession>
<sequence length="106" mass="11338">MPKTSSGRPENGISANVASAKTIEISGAPTNSQPIAPRGLNCSLKSSLPMSASGWSEPYTPTRLGPGRFWKRPSSLRSYRRTSGTRENPIAKIRNPLMICAHQGSA</sequence>
<organism evidence="2">
    <name type="scientific">freshwater metagenome</name>
    <dbReference type="NCBI Taxonomy" id="449393"/>
    <lineage>
        <taxon>unclassified sequences</taxon>
        <taxon>metagenomes</taxon>
        <taxon>ecological metagenomes</taxon>
    </lineage>
</organism>
<reference evidence="2" key="1">
    <citation type="submission" date="2020-05" db="EMBL/GenBank/DDBJ databases">
        <authorList>
            <person name="Chiriac C."/>
            <person name="Salcher M."/>
            <person name="Ghai R."/>
            <person name="Kavagutti S V."/>
        </authorList>
    </citation>
    <scope>NUCLEOTIDE SEQUENCE</scope>
</reference>
<evidence type="ECO:0000313" key="2">
    <source>
        <dbReference type="EMBL" id="CAB4956629.1"/>
    </source>
</evidence>
<feature type="region of interest" description="Disordered" evidence="1">
    <location>
        <begin position="50"/>
        <end position="90"/>
    </location>
</feature>
<gene>
    <name evidence="2" type="ORF">UFOPK3564_03794</name>
</gene>
<name>A0A6J7KQC6_9ZZZZ</name>
<protein>
    <submittedName>
        <fullName evidence="2">Unannotated protein</fullName>
    </submittedName>
</protein>